<feature type="region of interest" description="Disordered" evidence="2">
    <location>
        <begin position="554"/>
        <end position="587"/>
    </location>
</feature>
<evidence type="ECO:0000256" key="1">
    <source>
        <dbReference type="SAM" id="Coils"/>
    </source>
</evidence>
<dbReference type="InterPro" id="IPR010427">
    <property type="entry name" value="DUF1023"/>
</dbReference>
<evidence type="ECO:0000259" key="3">
    <source>
        <dbReference type="Pfam" id="PF06259"/>
    </source>
</evidence>
<gene>
    <name evidence="4" type="ORF">EF294_16270</name>
</gene>
<evidence type="ECO:0000256" key="2">
    <source>
        <dbReference type="SAM" id="MobiDB-lite"/>
    </source>
</evidence>
<feature type="coiled-coil region" evidence="1">
    <location>
        <begin position="70"/>
        <end position="104"/>
    </location>
</feature>
<feature type="domain" description="DUF1023" evidence="3">
    <location>
        <begin position="383"/>
        <end position="473"/>
    </location>
</feature>
<keyword evidence="5" id="KW-1185">Reference proteome</keyword>
<dbReference type="AlphaFoldDB" id="A0A3N4G675"/>
<name>A0A3N4G675_9ACTN</name>
<accession>A0A3N4G675</accession>
<evidence type="ECO:0000313" key="4">
    <source>
        <dbReference type="EMBL" id="RPA58303.1"/>
    </source>
</evidence>
<proteinExistence type="predicted"/>
<sequence length="593" mass="63092">MRLSISAARAWPVADISAAADAATTAAGVLEQGLDVALGSAHRASEWHGKTHDAALTRLRQEHDHANEVRNVLQQIADEATDARTDLEQARRELLAAVDEARRLGFTVDDGGTVSHPRATRSADAAAFESWIQQGLRVLDEVDERYGTRLDDLRADLASMILGQPDVTVPGLGTMDPDAMVRTLKSLDVDRRRTVLAQTDADDLRRLIQADPETMGNLNGVPFEMRGIANEISIRNALAGEIRTHGVDTDRARMLQSFLEQRTAPYSPIQGDAPNAPLTAHTERVFVSFTDGDNPRLVEMVGALTPATRNATVYVPGTGTNARGYGGGNWTAAYNLAKQTRGPVFIYLDGDFPQNVVNPPQLPISTNPLDQVKALASVLDDSAVDPQFALEMAPRLVDFGHALDAEIASIAPSATTTYLGHSYGGTIVGTADQLGLRADNVIHASSAGTGVLGAAATSPGVHRYTITAPFDPIMMSRLIPDNTLGDSPDLAGYQPLPTGRDGNGEWLFGLSAHGSYFNDPESDAFASMVGVITGTHHTSTETLAEILDRIRDASQPTIGPVPPLPGNGGHAGPPGTPPSLPTPLIPDVPLRMW</sequence>
<dbReference type="Pfam" id="PF06259">
    <property type="entry name" value="Abhydrolase_8"/>
    <property type="match status" value="1"/>
</dbReference>
<feature type="compositionally biased region" description="Pro residues" evidence="2">
    <location>
        <begin position="574"/>
        <end position="586"/>
    </location>
</feature>
<reference evidence="4 5" key="1">
    <citation type="submission" date="2018-11" db="EMBL/GenBank/DDBJ databases">
        <title>Draft genome sequence of Gordonia sp. RS15-1S isolated from rice stems.</title>
        <authorList>
            <person name="Muangham S."/>
        </authorList>
    </citation>
    <scope>NUCLEOTIDE SEQUENCE [LARGE SCALE GENOMIC DNA]</scope>
    <source>
        <strain evidence="4 5">RS15-1S</strain>
    </source>
</reference>
<organism evidence="4 5">
    <name type="scientific">Gordonia oryzae</name>
    <dbReference type="NCBI Taxonomy" id="2487349"/>
    <lineage>
        <taxon>Bacteria</taxon>
        <taxon>Bacillati</taxon>
        <taxon>Actinomycetota</taxon>
        <taxon>Actinomycetes</taxon>
        <taxon>Mycobacteriales</taxon>
        <taxon>Gordoniaceae</taxon>
        <taxon>Gordonia</taxon>
    </lineage>
</organism>
<keyword evidence="1" id="KW-0175">Coiled coil</keyword>
<evidence type="ECO:0000313" key="5">
    <source>
        <dbReference type="Proteomes" id="UP000267536"/>
    </source>
</evidence>
<dbReference type="SUPFAM" id="SSF140453">
    <property type="entry name" value="EsxAB dimer-like"/>
    <property type="match status" value="1"/>
</dbReference>
<protein>
    <recommendedName>
        <fullName evidence="3">DUF1023 domain-containing protein</fullName>
    </recommendedName>
</protein>
<comment type="caution">
    <text evidence="4">The sequence shown here is derived from an EMBL/GenBank/DDBJ whole genome shotgun (WGS) entry which is preliminary data.</text>
</comment>
<dbReference type="InterPro" id="IPR036689">
    <property type="entry name" value="ESAT-6-like_sf"/>
</dbReference>
<dbReference type="Proteomes" id="UP000267536">
    <property type="component" value="Unassembled WGS sequence"/>
</dbReference>
<dbReference type="EMBL" id="RKMH01000012">
    <property type="protein sequence ID" value="RPA58303.1"/>
    <property type="molecule type" value="Genomic_DNA"/>
</dbReference>
<dbReference type="OrthoDB" id="5170249at2"/>
<dbReference type="RefSeq" id="WP_123931879.1">
    <property type="nucleotide sequence ID" value="NZ_JBPSDP010000001.1"/>
</dbReference>